<comment type="caution">
    <text evidence="4">The sequence shown here is derived from an EMBL/GenBank/DDBJ whole genome shotgun (WGS) entry which is preliminary data.</text>
</comment>
<evidence type="ECO:0000256" key="3">
    <source>
        <dbReference type="HAMAP-Rule" id="MF_00528"/>
    </source>
</evidence>
<keyword evidence="2 3" id="KW-0546">Nucleotide metabolism</keyword>
<dbReference type="PANTHER" id="PTHR43213:SF4">
    <property type="entry name" value="7-METHYL-GTP PYROPHOSPHATASE"/>
    <property type="match status" value="1"/>
</dbReference>
<dbReference type="EMBL" id="JYNY01000317">
    <property type="protein sequence ID" value="KJJ84629.1"/>
    <property type="molecule type" value="Genomic_DNA"/>
</dbReference>
<dbReference type="GO" id="GO:0009117">
    <property type="term" value="P:nucleotide metabolic process"/>
    <property type="evidence" value="ECO:0007669"/>
    <property type="project" value="UniProtKB-KW"/>
</dbReference>
<dbReference type="PIRSF" id="PIRSF006305">
    <property type="entry name" value="Maf"/>
    <property type="match status" value="1"/>
</dbReference>
<comment type="catalytic activity">
    <reaction evidence="3">
        <text>a ribonucleoside 5'-triphosphate + H2O = a ribonucleoside 5'-phosphate + diphosphate + H(+)</text>
        <dbReference type="Rhea" id="RHEA:23996"/>
        <dbReference type="ChEBI" id="CHEBI:15377"/>
        <dbReference type="ChEBI" id="CHEBI:15378"/>
        <dbReference type="ChEBI" id="CHEBI:33019"/>
        <dbReference type="ChEBI" id="CHEBI:58043"/>
        <dbReference type="ChEBI" id="CHEBI:61557"/>
        <dbReference type="EC" id="3.6.1.9"/>
    </reaction>
</comment>
<dbReference type="Proteomes" id="UP000033428">
    <property type="component" value="Unassembled WGS sequence"/>
</dbReference>
<dbReference type="GO" id="GO:0047429">
    <property type="term" value="F:nucleoside triphosphate diphosphatase activity"/>
    <property type="evidence" value="ECO:0007669"/>
    <property type="project" value="UniProtKB-EC"/>
</dbReference>
<dbReference type="InterPro" id="IPR029001">
    <property type="entry name" value="ITPase-like_fam"/>
</dbReference>
<comment type="subcellular location">
    <subcellularLocation>
        <location evidence="3">Cytoplasm</location>
    </subcellularLocation>
</comment>
<feature type="active site" description="Proton acceptor" evidence="3">
    <location>
        <position position="73"/>
    </location>
</feature>
<protein>
    <recommendedName>
        <fullName evidence="3">Nucleoside triphosphate pyrophosphatase</fullName>
        <ecNumber evidence="3">3.6.1.9</ecNumber>
    </recommendedName>
    <alternativeName>
        <fullName evidence="3">Nucleotide pyrophosphatase</fullName>
        <shortName evidence="3">Nucleotide PPase</shortName>
    </alternativeName>
</protein>
<dbReference type="CDD" id="cd00555">
    <property type="entry name" value="Maf"/>
    <property type="match status" value="1"/>
</dbReference>
<dbReference type="EC" id="3.6.1.9" evidence="3"/>
<dbReference type="Gene3D" id="3.90.950.10">
    <property type="match status" value="1"/>
</dbReference>
<comment type="function">
    <text evidence="3">Nucleoside triphosphate pyrophosphatase. May have a dual role in cell division arrest and in preventing the incorporation of modified nucleotides into cellular nucleic acids.</text>
</comment>
<comment type="catalytic activity">
    <reaction evidence="3">
        <text>a 2'-deoxyribonucleoside 5'-triphosphate + H2O = a 2'-deoxyribonucleoside 5'-phosphate + diphosphate + H(+)</text>
        <dbReference type="Rhea" id="RHEA:44644"/>
        <dbReference type="ChEBI" id="CHEBI:15377"/>
        <dbReference type="ChEBI" id="CHEBI:15378"/>
        <dbReference type="ChEBI" id="CHEBI:33019"/>
        <dbReference type="ChEBI" id="CHEBI:61560"/>
        <dbReference type="ChEBI" id="CHEBI:65317"/>
        <dbReference type="EC" id="3.6.1.9"/>
    </reaction>
</comment>
<gene>
    <name evidence="4" type="ORF">OMAG_001503</name>
</gene>
<evidence type="ECO:0000313" key="4">
    <source>
        <dbReference type="EMBL" id="KJJ84629.1"/>
    </source>
</evidence>
<comment type="cofactor">
    <cofactor evidence="3">
        <name>a divalent metal cation</name>
        <dbReference type="ChEBI" id="CHEBI:60240"/>
    </cofactor>
</comment>
<organism evidence="4 5">
    <name type="scientific">Candidatus Omnitrophus magneticus</name>
    <dbReference type="NCBI Taxonomy" id="1609969"/>
    <lineage>
        <taxon>Bacteria</taxon>
        <taxon>Pseudomonadati</taxon>
        <taxon>Candidatus Omnitrophota</taxon>
        <taxon>Candidatus Omnitrophus</taxon>
    </lineage>
</organism>
<comment type="caution">
    <text evidence="3">Lacks conserved residue(s) required for the propagation of feature annotation.</text>
</comment>
<keyword evidence="5" id="KW-1185">Reference proteome</keyword>
<dbReference type="AlphaFoldDB" id="A0A0F0CRJ3"/>
<keyword evidence="3" id="KW-0963">Cytoplasm</keyword>
<keyword evidence="1 3" id="KW-0378">Hydrolase</keyword>
<name>A0A0F0CRJ3_9BACT</name>
<dbReference type="InterPro" id="IPR003697">
    <property type="entry name" value="Maf-like"/>
</dbReference>
<dbReference type="NCBIfam" id="TIGR00172">
    <property type="entry name" value="maf"/>
    <property type="match status" value="1"/>
</dbReference>
<accession>A0A0F0CRJ3</accession>
<dbReference type="PANTHER" id="PTHR43213">
    <property type="entry name" value="BIFUNCTIONAL DTTP/UTP PYROPHOSPHATASE/METHYLTRANSFERASE PROTEIN-RELATED"/>
    <property type="match status" value="1"/>
</dbReference>
<evidence type="ECO:0000256" key="1">
    <source>
        <dbReference type="ARBA" id="ARBA00022801"/>
    </source>
</evidence>
<comment type="similarity">
    <text evidence="3">Belongs to the Maf family.</text>
</comment>
<dbReference type="SUPFAM" id="SSF52972">
    <property type="entry name" value="ITPase-like"/>
    <property type="match status" value="1"/>
</dbReference>
<reference evidence="4 5" key="1">
    <citation type="submission" date="2015-02" db="EMBL/GenBank/DDBJ databases">
        <title>Single-cell genomics of uncultivated deep-branching MTB reveals a conserved set of magnetosome genes.</title>
        <authorList>
            <person name="Kolinko S."/>
            <person name="Richter M."/>
            <person name="Glockner F.O."/>
            <person name="Brachmann A."/>
            <person name="Schuler D."/>
        </authorList>
    </citation>
    <scope>NUCLEOTIDE SEQUENCE [LARGE SCALE GENOMIC DNA]</scope>
    <source>
        <strain evidence="4">SKK-01</strain>
    </source>
</reference>
<dbReference type="GO" id="GO:0005737">
    <property type="term" value="C:cytoplasm"/>
    <property type="evidence" value="ECO:0007669"/>
    <property type="project" value="UniProtKB-SubCell"/>
</dbReference>
<dbReference type="Pfam" id="PF02545">
    <property type="entry name" value="Maf"/>
    <property type="match status" value="1"/>
</dbReference>
<proteinExistence type="inferred from homology"/>
<evidence type="ECO:0000313" key="5">
    <source>
        <dbReference type="Proteomes" id="UP000033428"/>
    </source>
</evidence>
<sequence length="207" mass="22832">MTKINKKIILASASKRRAEILLSCGIVHTIIPSGMDEIMDQTIPIKKIVLHNAKIKAEAVTKKVKNAVVISADTLVTHDGEIIGKPKDERDAKRLLKKFSGENIEVFTAIYIVDVTTSKKSYGVTKSDVRVAKINDKNINKIFPLLGPYDKAGGFSIEGAGSILFDDIRGSYFNILGLSMMALRRLFEKIGLDIIDFVTIPLQDKNS</sequence>
<evidence type="ECO:0000256" key="2">
    <source>
        <dbReference type="ARBA" id="ARBA00023080"/>
    </source>
</evidence>
<dbReference type="HAMAP" id="MF_00528">
    <property type="entry name" value="Maf"/>
    <property type="match status" value="1"/>
</dbReference>